<keyword evidence="8" id="KW-1185">Reference proteome</keyword>
<evidence type="ECO:0000313" key="6">
    <source>
        <dbReference type="EMBL" id="SDC08648.1"/>
    </source>
</evidence>
<dbReference type="RefSeq" id="WP_091402430.1">
    <property type="nucleotide sequence ID" value="NZ_FMYV01000001.1"/>
</dbReference>
<keyword evidence="3 4" id="KW-0067">ATP-binding</keyword>
<keyword evidence="5" id="KW-0479">Metal-binding</keyword>
<evidence type="ECO:0000313" key="8">
    <source>
        <dbReference type="Proteomes" id="UP000199322"/>
    </source>
</evidence>
<dbReference type="OrthoDB" id="9801938at2"/>
<protein>
    <recommendedName>
        <fullName evidence="5">5-formyltetrahydrofolate cyclo-ligase</fullName>
        <ecNumber evidence="5">6.3.3.2</ecNumber>
    </recommendedName>
</protein>
<evidence type="ECO:0000256" key="2">
    <source>
        <dbReference type="ARBA" id="ARBA00022741"/>
    </source>
</evidence>
<dbReference type="EMBL" id="SRME01000001">
    <property type="protein sequence ID" value="TGG89271.1"/>
    <property type="molecule type" value="Genomic_DNA"/>
</dbReference>
<dbReference type="Proteomes" id="UP000199322">
    <property type="component" value="Unassembled WGS sequence"/>
</dbReference>
<dbReference type="GO" id="GO:0030272">
    <property type="term" value="F:5-formyltetrahydrofolate cyclo-ligase activity"/>
    <property type="evidence" value="ECO:0007669"/>
    <property type="project" value="UniProtKB-EC"/>
</dbReference>
<dbReference type="SUPFAM" id="SSF100950">
    <property type="entry name" value="NagB/RpiA/CoA transferase-like"/>
    <property type="match status" value="1"/>
</dbReference>
<keyword evidence="6" id="KW-0436">Ligase</keyword>
<evidence type="ECO:0000256" key="1">
    <source>
        <dbReference type="ARBA" id="ARBA00010638"/>
    </source>
</evidence>
<comment type="similarity">
    <text evidence="1 5">Belongs to the 5-formyltetrahydrofolate cyclo-ligase family.</text>
</comment>
<name>A0A1G6IQ82_9BACT</name>
<dbReference type="Proteomes" id="UP000297288">
    <property type="component" value="Unassembled WGS sequence"/>
</dbReference>
<organism evidence="6 8">
    <name type="scientific">Geotoga petraea</name>
    <dbReference type="NCBI Taxonomy" id="28234"/>
    <lineage>
        <taxon>Bacteria</taxon>
        <taxon>Thermotogati</taxon>
        <taxon>Thermotogota</taxon>
        <taxon>Thermotogae</taxon>
        <taxon>Petrotogales</taxon>
        <taxon>Petrotogaceae</taxon>
        <taxon>Geotoga</taxon>
    </lineage>
</organism>
<evidence type="ECO:0000256" key="5">
    <source>
        <dbReference type="RuleBase" id="RU361279"/>
    </source>
</evidence>
<dbReference type="GO" id="GO:0005524">
    <property type="term" value="F:ATP binding"/>
    <property type="evidence" value="ECO:0007669"/>
    <property type="project" value="UniProtKB-KW"/>
</dbReference>
<feature type="binding site" evidence="4">
    <location>
        <begin position="3"/>
        <end position="7"/>
    </location>
    <ligand>
        <name>ATP</name>
        <dbReference type="ChEBI" id="CHEBI:30616"/>
    </ligand>
</feature>
<dbReference type="GO" id="GO:0035999">
    <property type="term" value="P:tetrahydrofolate interconversion"/>
    <property type="evidence" value="ECO:0007669"/>
    <property type="project" value="TreeGrafter"/>
</dbReference>
<proteinExistence type="inferred from homology"/>
<dbReference type="PIRSF" id="PIRSF006806">
    <property type="entry name" value="FTHF_cligase"/>
    <property type="match status" value="1"/>
</dbReference>
<dbReference type="GO" id="GO:0046872">
    <property type="term" value="F:metal ion binding"/>
    <property type="evidence" value="ECO:0007669"/>
    <property type="project" value="UniProtKB-KW"/>
</dbReference>
<evidence type="ECO:0000256" key="4">
    <source>
        <dbReference type="PIRSR" id="PIRSR006806-1"/>
    </source>
</evidence>
<dbReference type="Pfam" id="PF01812">
    <property type="entry name" value="5-FTHF_cyc-lig"/>
    <property type="match status" value="1"/>
</dbReference>
<dbReference type="NCBIfam" id="TIGR02727">
    <property type="entry name" value="MTHFS_bact"/>
    <property type="match status" value="1"/>
</dbReference>
<dbReference type="InterPro" id="IPR024185">
    <property type="entry name" value="FTHF_cligase-like_sf"/>
</dbReference>
<dbReference type="Gene3D" id="3.40.50.10420">
    <property type="entry name" value="NagB/RpiA/CoA transferase-like"/>
    <property type="match status" value="1"/>
</dbReference>
<reference evidence="7 9" key="2">
    <citation type="submission" date="2019-04" db="EMBL/GenBank/DDBJ databases">
        <title>Draft genome sequence data and analysis of a Fermenting Bacterium, Geotoga petraea strain HO-Geo1, isolated from heavy-oil petroleum reservoir in Russia.</title>
        <authorList>
            <person name="Grouzdev D.S."/>
            <person name="Semenova E.M."/>
            <person name="Sokolova D.S."/>
            <person name="Tourova T.P."/>
            <person name="Poltaraus A.B."/>
            <person name="Nazina T.N."/>
        </authorList>
    </citation>
    <scope>NUCLEOTIDE SEQUENCE [LARGE SCALE GENOMIC DNA]</scope>
    <source>
        <strain evidence="7 9">HO-Geo1</strain>
    </source>
</reference>
<dbReference type="GO" id="GO:0009396">
    <property type="term" value="P:folic acid-containing compound biosynthetic process"/>
    <property type="evidence" value="ECO:0007669"/>
    <property type="project" value="TreeGrafter"/>
</dbReference>
<dbReference type="EMBL" id="FMYV01000001">
    <property type="protein sequence ID" value="SDC08648.1"/>
    <property type="molecule type" value="Genomic_DNA"/>
</dbReference>
<evidence type="ECO:0000256" key="3">
    <source>
        <dbReference type="ARBA" id="ARBA00022840"/>
    </source>
</evidence>
<dbReference type="InterPro" id="IPR037171">
    <property type="entry name" value="NagB/RpiA_transferase-like"/>
</dbReference>
<gene>
    <name evidence="7" type="ORF">E4650_03525</name>
    <name evidence="6" type="ORF">SAMN04488588_0451</name>
</gene>
<feature type="binding site" evidence="4">
    <location>
        <begin position="126"/>
        <end position="134"/>
    </location>
    <ligand>
        <name>ATP</name>
        <dbReference type="ChEBI" id="CHEBI:30616"/>
    </ligand>
</feature>
<dbReference type="PANTHER" id="PTHR23407">
    <property type="entry name" value="ATPASE INHIBITOR/5-FORMYLTETRAHYDROFOLATE CYCLO-LIGASE"/>
    <property type="match status" value="1"/>
</dbReference>
<dbReference type="EC" id="6.3.3.2" evidence="5"/>
<comment type="catalytic activity">
    <reaction evidence="5">
        <text>(6S)-5-formyl-5,6,7,8-tetrahydrofolate + ATP = (6R)-5,10-methenyltetrahydrofolate + ADP + phosphate</text>
        <dbReference type="Rhea" id="RHEA:10488"/>
        <dbReference type="ChEBI" id="CHEBI:30616"/>
        <dbReference type="ChEBI" id="CHEBI:43474"/>
        <dbReference type="ChEBI" id="CHEBI:57455"/>
        <dbReference type="ChEBI" id="CHEBI:57457"/>
        <dbReference type="ChEBI" id="CHEBI:456216"/>
        <dbReference type="EC" id="6.3.3.2"/>
    </reaction>
</comment>
<dbReference type="PANTHER" id="PTHR23407:SF1">
    <property type="entry name" value="5-FORMYLTETRAHYDROFOLATE CYCLO-LIGASE"/>
    <property type="match status" value="1"/>
</dbReference>
<reference evidence="6 8" key="1">
    <citation type="submission" date="2016-10" db="EMBL/GenBank/DDBJ databases">
        <authorList>
            <person name="de Groot N.N."/>
        </authorList>
    </citation>
    <scope>NUCLEOTIDE SEQUENCE [LARGE SCALE GENOMIC DNA]</scope>
    <source>
        <strain evidence="6 8">WG14</strain>
    </source>
</reference>
<dbReference type="InterPro" id="IPR002698">
    <property type="entry name" value="FTHF_cligase"/>
</dbReference>
<dbReference type="AlphaFoldDB" id="A0A1G6IQ82"/>
<accession>A0A1G6IQ82</accession>
<dbReference type="STRING" id="28234.SAMN04488588_0451"/>
<comment type="cofactor">
    <cofactor evidence="5">
        <name>Mg(2+)</name>
        <dbReference type="ChEBI" id="CHEBI:18420"/>
    </cofactor>
</comment>
<evidence type="ECO:0000313" key="7">
    <source>
        <dbReference type="EMBL" id="TGG89271.1"/>
    </source>
</evidence>
<keyword evidence="5" id="KW-0460">Magnesium</keyword>
<feature type="binding site" evidence="4">
    <location>
        <position position="54"/>
    </location>
    <ligand>
        <name>substrate</name>
    </ligand>
</feature>
<keyword evidence="2 4" id="KW-0547">Nucleotide-binding</keyword>
<evidence type="ECO:0000313" key="9">
    <source>
        <dbReference type="Proteomes" id="UP000297288"/>
    </source>
</evidence>
<sequence>MDKKKLRKQIIEKRVLLSDQEVSIKSKIISKKIENLTIFKDSENIAMYYPFKKEVNLLPLFNKYKLQKNFLFPKTLGKTMKFHKASSLDHFVKGNFGIMEPTEDRFENEIDMFLIPGVAFSPYLYRIGYGGGFYDRFIENINYKTILCGISFDLQVVDNLPIEKHDQRLDMIITNKEVYINES</sequence>